<accession>A0A1E7WGP5</accession>
<keyword evidence="4 7" id="KW-0732">Signal</keyword>
<comment type="similarity">
    <text evidence="2">Belongs to the bacterial solute-binding protein SsuA/TauA family.</text>
</comment>
<comment type="subcellular location">
    <subcellularLocation>
        <location evidence="1">Periplasm</location>
    </subcellularLocation>
</comment>
<dbReference type="GO" id="GO:0042597">
    <property type="term" value="C:periplasmic space"/>
    <property type="evidence" value="ECO:0007669"/>
    <property type="project" value="UniProtKB-SubCell"/>
</dbReference>
<dbReference type="SUPFAM" id="SSF53850">
    <property type="entry name" value="Periplasmic binding protein-like II"/>
    <property type="match status" value="1"/>
</dbReference>
<organism evidence="9 10">
    <name type="scientific">Duganella phyllosphaerae</name>
    <dbReference type="NCBI Taxonomy" id="762836"/>
    <lineage>
        <taxon>Bacteria</taxon>
        <taxon>Pseudomonadati</taxon>
        <taxon>Pseudomonadota</taxon>
        <taxon>Betaproteobacteria</taxon>
        <taxon>Burkholderiales</taxon>
        <taxon>Oxalobacteraceae</taxon>
        <taxon>Telluria group</taxon>
        <taxon>Duganella</taxon>
    </lineage>
</organism>
<dbReference type="SMART" id="SM00062">
    <property type="entry name" value="PBPb"/>
    <property type="match status" value="1"/>
</dbReference>
<dbReference type="InterPro" id="IPR015168">
    <property type="entry name" value="SsuA/THI5"/>
</dbReference>
<feature type="signal peptide" evidence="7">
    <location>
        <begin position="1"/>
        <end position="24"/>
    </location>
</feature>
<dbReference type="GO" id="GO:0042626">
    <property type="term" value="F:ATPase-coupled transmembrane transporter activity"/>
    <property type="evidence" value="ECO:0007669"/>
    <property type="project" value="InterPro"/>
</dbReference>
<keyword evidence="10" id="KW-1185">Reference proteome</keyword>
<dbReference type="EMBL" id="LROM01000097">
    <property type="protein sequence ID" value="OEZ97519.1"/>
    <property type="molecule type" value="Genomic_DNA"/>
</dbReference>
<dbReference type="PANTHER" id="PTHR30024:SF42">
    <property type="entry name" value="ALIPHATIC SULFONATES-BINDING PROTEIN-RELATED"/>
    <property type="match status" value="1"/>
</dbReference>
<reference evidence="10" key="1">
    <citation type="journal article" date="2016" name="Front. Microbiol.">
        <title>Molecular Keys to the Janthinobacterium and Duganella spp. Interaction with the Plant Pathogen Fusarium graminearum.</title>
        <authorList>
            <person name="Haack F.S."/>
            <person name="Poehlein A."/>
            <person name="Kroger C."/>
            <person name="Voigt C.A."/>
            <person name="Piepenbring M."/>
            <person name="Bode H.B."/>
            <person name="Daniel R."/>
            <person name="Schafer W."/>
            <person name="Streit W.R."/>
        </authorList>
    </citation>
    <scope>NUCLEOTIDE SEQUENCE [LARGE SCALE GENOMIC DNA]</scope>
    <source>
        <strain evidence="10">T54</strain>
    </source>
</reference>
<evidence type="ECO:0000256" key="6">
    <source>
        <dbReference type="ARBA" id="ARBA00070228"/>
    </source>
</evidence>
<dbReference type="PATRIC" id="fig|762836.4.peg.3669"/>
<dbReference type="NCBIfam" id="TIGR01728">
    <property type="entry name" value="SsuA_fam"/>
    <property type="match status" value="1"/>
</dbReference>
<dbReference type="NCBIfam" id="NF008588">
    <property type="entry name" value="PRK11553.1"/>
    <property type="match status" value="1"/>
</dbReference>
<dbReference type="Gene3D" id="3.40.190.10">
    <property type="entry name" value="Periplasmic binding protein-like II"/>
    <property type="match status" value="2"/>
</dbReference>
<dbReference type="GO" id="GO:0016020">
    <property type="term" value="C:membrane"/>
    <property type="evidence" value="ECO:0007669"/>
    <property type="project" value="InterPro"/>
</dbReference>
<dbReference type="PANTHER" id="PTHR30024">
    <property type="entry name" value="ALIPHATIC SULFONATES-BINDING PROTEIN-RELATED"/>
    <property type="match status" value="1"/>
</dbReference>
<sequence length="317" mass="33897">MKNKMKKWIVALFAAAALPLAAHSAEIRIGFQKGSGLLSMIKAQGSMEKALTGHQVKWIEFPAGPQMLEALNAGSIDFGSTGAPPPVFAQAGGVELLYVGAEPAPVHSEAIFVPKDSPLRTVAALKGKRVAFQKGSGSHFLLASALNQAGLKIADIVPVYLSPSDARAAFVSGSIDAWVVWDPYFASAQKAYQVRVLADYTGLPLANGFYLASRRFVQQSPQLVGTLLEQVSASGQWANSHPQQTAASLAQLTGLPADIVATWLARSRFGATPVTPAIVANQQRVANLFYEQKLIPKQVDIAGRVWAWQPRSGVRRD</sequence>
<name>A0A1E7WGP5_9BURK</name>
<dbReference type="Pfam" id="PF09084">
    <property type="entry name" value="NMT1"/>
    <property type="match status" value="1"/>
</dbReference>
<dbReference type="Proteomes" id="UP000175989">
    <property type="component" value="Unassembled WGS sequence"/>
</dbReference>
<comment type="function">
    <text evidence="5">Part of a binding-protein-dependent transport system for aliphatic sulfonates. Putative binding protein.</text>
</comment>
<evidence type="ECO:0000256" key="4">
    <source>
        <dbReference type="ARBA" id="ARBA00022729"/>
    </source>
</evidence>
<dbReference type="InterPro" id="IPR001638">
    <property type="entry name" value="Solute-binding_3/MltF_N"/>
</dbReference>
<proteinExistence type="inferred from homology"/>
<comment type="caution">
    <text evidence="9">The sequence shown here is derived from an EMBL/GenBank/DDBJ whole genome shotgun (WGS) entry which is preliminary data.</text>
</comment>
<evidence type="ECO:0000256" key="7">
    <source>
        <dbReference type="SAM" id="SignalP"/>
    </source>
</evidence>
<evidence type="ECO:0000313" key="9">
    <source>
        <dbReference type="EMBL" id="OEZ97519.1"/>
    </source>
</evidence>
<dbReference type="AlphaFoldDB" id="A0A1E7WGP5"/>
<evidence type="ECO:0000256" key="1">
    <source>
        <dbReference type="ARBA" id="ARBA00004418"/>
    </source>
</evidence>
<gene>
    <name evidence="9" type="primary">ssuA_2</name>
    <name evidence="9" type="ORF">DUPY_35610</name>
</gene>
<feature type="domain" description="Solute-binding protein family 3/N-terminal" evidence="8">
    <location>
        <begin position="26"/>
        <end position="241"/>
    </location>
</feature>
<evidence type="ECO:0000256" key="2">
    <source>
        <dbReference type="ARBA" id="ARBA00010742"/>
    </source>
</evidence>
<dbReference type="RefSeq" id="WP_229255413.1">
    <property type="nucleotide sequence ID" value="NZ_LROM01000097.1"/>
</dbReference>
<evidence type="ECO:0000313" key="10">
    <source>
        <dbReference type="Proteomes" id="UP000175989"/>
    </source>
</evidence>
<dbReference type="InterPro" id="IPR010067">
    <property type="entry name" value="ABC_SsuA_sub-bd"/>
</dbReference>
<keyword evidence="3" id="KW-0813">Transport</keyword>
<feature type="chain" id="PRO_5009206978" description="Putative aliphatic sulfonates-binding protein" evidence="7">
    <location>
        <begin position="25"/>
        <end position="317"/>
    </location>
</feature>
<evidence type="ECO:0000256" key="3">
    <source>
        <dbReference type="ARBA" id="ARBA00022448"/>
    </source>
</evidence>
<evidence type="ECO:0000256" key="5">
    <source>
        <dbReference type="ARBA" id="ARBA00055538"/>
    </source>
</evidence>
<protein>
    <recommendedName>
        <fullName evidence="6">Putative aliphatic sulfonates-binding protein</fullName>
    </recommendedName>
</protein>
<dbReference type="FunFam" id="3.40.190.10:FF:000050">
    <property type="entry name" value="Sulfonate ABC transporter substrate-binding protein"/>
    <property type="match status" value="1"/>
</dbReference>
<evidence type="ECO:0000259" key="8">
    <source>
        <dbReference type="SMART" id="SM00062"/>
    </source>
</evidence>
<dbReference type="CDD" id="cd13557">
    <property type="entry name" value="PBP2_SsuA"/>
    <property type="match status" value="1"/>
</dbReference>